<sequence length="332" mass="36970">MGFPRGAVDLRDFPQPLVHVNDMQALDFVTGLIDPDPSVRNSFNPSLADDLRVMSRGELFDMAMSICCALVADPQRCTTSLWRPANKDEYARFSPEVLSRVGRALLDWPGAFHRLAETVRGSSEARSGHFGIRKELGPLLAITQDGSIPSIARQLIRRKLDDNMVMTADGTHRIRRTENRHRSDLLTQRDAAEILNCTRRLVAKLSRHPDVRTLRAENTIKGPKLLDRGQIECIAALKPTLVPSQAVAVQLGIPRAALAELSERRLLLRETGPVTVLLMGNDYYHGSSVEALIANVERLVRTDEPPAAFVRITKGINRIPEAPLCFWATRGY</sequence>
<evidence type="ECO:0000313" key="1">
    <source>
        <dbReference type="EMBL" id="MBS3651579.1"/>
    </source>
</evidence>
<dbReference type="EMBL" id="JAGWCR010000014">
    <property type="protein sequence ID" value="MBS3651579.1"/>
    <property type="molecule type" value="Genomic_DNA"/>
</dbReference>
<dbReference type="RefSeq" id="WP_188257128.1">
    <property type="nucleotide sequence ID" value="NZ_JABVCF010000014.1"/>
</dbReference>
<organism evidence="1 2">
    <name type="scientific">Pseudaminobacter soli</name>
    <name type="common">ex Zhang et al. 2022</name>
    <dbReference type="NCBI Taxonomy" id="2831468"/>
    <lineage>
        <taxon>Bacteria</taxon>
        <taxon>Pseudomonadati</taxon>
        <taxon>Pseudomonadota</taxon>
        <taxon>Alphaproteobacteria</taxon>
        <taxon>Hyphomicrobiales</taxon>
        <taxon>Phyllobacteriaceae</taxon>
        <taxon>Pseudaminobacter</taxon>
    </lineage>
</organism>
<protein>
    <submittedName>
        <fullName evidence="1">Uncharacterized protein</fullName>
    </submittedName>
</protein>
<dbReference type="Proteomes" id="UP000680348">
    <property type="component" value="Unassembled WGS sequence"/>
</dbReference>
<keyword evidence="2" id="KW-1185">Reference proteome</keyword>
<evidence type="ECO:0000313" key="2">
    <source>
        <dbReference type="Proteomes" id="UP000680348"/>
    </source>
</evidence>
<gene>
    <name evidence="1" type="ORF">KEU06_23455</name>
</gene>
<reference evidence="1" key="1">
    <citation type="submission" date="2021-04" db="EMBL/GenBank/DDBJ databases">
        <title>Pseudaminobacter soli sp. nov., isolated from paddy soil contaminated by heavy metals.</title>
        <authorList>
            <person name="Zhang K."/>
        </authorList>
    </citation>
    <scope>NUCLEOTIDE SEQUENCE</scope>
    <source>
        <strain evidence="1">19-2017</strain>
    </source>
</reference>
<dbReference type="AlphaFoldDB" id="A0A942E0H3"/>
<proteinExistence type="predicted"/>
<accession>A0A942E0H3</accession>
<comment type="caution">
    <text evidence="1">The sequence shown here is derived from an EMBL/GenBank/DDBJ whole genome shotgun (WGS) entry which is preliminary data.</text>
</comment>
<name>A0A942E0H3_9HYPH</name>